<dbReference type="EMBL" id="AZGI01000006">
    <property type="protein sequence ID" value="KRM40814.1"/>
    <property type="molecule type" value="Genomic_DNA"/>
</dbReference>
<keyword evidence="3" id="KW-1185">Reference proteome</keyword>
<gene>
    <name evidence="2" type="ORF">FC39_GL000009</name>
</gene>
<feature type="signal peptide" evidence="1">
    <location>
        <begin position="1"/>
        <end position="21"/>
    </location>
</feature>
<feature type="chain" id="PRO_5039119887" evidence="1">
    <location>
        <begin position="22"/>
        <end position="129"/>
    </location>
</feature>
<keyword evidence="1" id="KW-0732">Signal</keyword>
<comment type="caution">
    <text evidence="2">The sequence shown here is derived from an EMBL/GenBank/DDBJ whole genome shotgun (WGS) entry which is preliminary data.</text>
</comment>
<evidence type="ECO:0000256" key="1">
    <source>
        <dbReference type="SAM" id="SignalP"/>
    </source>
</evidence>
<sequence>MKKFFKIFIALMMCVGTISLITNTNQTVEAKSYAKKYHLKTYKIPSRFWGKWYQGKDKINISKYRIDGYSTYRSKHTGILPYHKRVYLVEPHGKEIIVMIPQSDGFSLKRSGRSLIWYSMGTRVKYHRY</sequence>
<evidence type="ECO:0000313" key="2">
    <source>
        <dbReference type="EMBL" id="KRM40814.1"/>
    </source>
</evidence>
<protein>
    <submittedName>
        <fullName evidence="2">Uncharacterized protein</fullName>
    </submittedName>
</protein>
<evidence type="ECO:0000313" key="3">
    <source>
        <dbReference type="Proteomes" id="UP000051223"/>
    </source>
</evidence>
<proteinExistence type="predicted"/>
<reference evidence="2 3" key="1">
    <citation type="journal article" date="2015" name="Genome Announc.">
        <title>Expanding the biotechnology potential of lactobacilli through comparative genomics of 213 strains and associated genera.</title>
        <authorList>
            <person name="Sun Z."/>
            <person name="Harris H.M."/>
            <person name="McCann A."/>
            <person name="Guo C."/>
            <person name="Argimon S."/>
            <person name="Zhang W."/>
            <person name="Yang X."/>
            <person name="Jeffery I.B."/>
            <person name="Cooney J.C."/>
            <person name="Kagawa T.F."/>
            <person name="Liu W."/>
            <person name="Song Y."/>
            <person name="Salvetti E."/>
            <person name="Wrobel A."/>
            <person name="Rasinkangas P."/>
            <person name="Parkhill J."/>
            <person name="Rea M.C."/>
            <person name="O'Sullivan O."/>
            <person name="Ritari J."/>
            <person name="Douillard F.P."/>
            <person name="Paul Ross R."/>
            <person name="Yang R."/>
            <person name="Briner A.E."/>
            <person name="Felis G.E."/>
            <person name="de Vos W.M."/>
            <person name="Barrangou R."/>
            <person name="Klaenhammer T.R."/>
            <person name="Caufield P.W."/>
            <person name="Cui Y."/>
            <person name="Zhang H."/>
            <person name="O'Toole P.W."/>
        </authorList>
    </citation>
    <scope>NUCLEOTIDE SEQUENCE [LARGE SCALE GENOMIC DNA]</scope>
    <source>
        <strain evidence="2 3">DSM 5661</strain>
    </source>
</reference>
<dbReference type="AlphaFoldDB" id="A0A0R1YEB7"/>
<dbReference type="PATRIC" id="fig|1423754.3.peg.9"/>
<organism evidence="2 3">
    <name type="scientific">Lactobacillus hamsteri DSM 5661 = JCM 6256</name>
    <dbReference type="NCBI Taxonomy" id="1423754"/>
    <lineage>
        <taxon>Bacteria</taxon>
        <taxon>Bacillati</taxon>
        <taxon>Bacillota</taxon>
        <taxon>Bacilli</taxon>
        <taxon>Lactobacillales</taxon>
        <taxon>Lactobacillaceae</taxon>
        <taxon>Lactobacillus</taxon>
    </lineage>
</organism>
<accession>A0A0R1YEB7</accession>
<dbReference type="STRING" id="1423754.FC39_GL000009"/>
<dbReference type="Proteomes" id="UP000051223">
    <property type="component" value="Unassembled WGS sequence"/>
</dbReference>
<dbReference type="RefSeq" id="WP_025080253.1">
    <property type="nucleotide sequence ID" value="NZ_AZGI01000006.1"/>
</dbReference>
<name>A0A0R1YEB7_9LACO</name>
<dbReference type="OrthoDB" id="2286488at2"/>